<gene>
    <name evidence="7" type="ORF">LSTR_LSTR011902</name>
</gene>
<keyword evidence="8" id="KW-1185">Reference proteome</keyword>
<dbReference type="Gene3D" id="3.30.565.10">
    <property type="entry name" value="Histidine kinase-like ATPase, C-terminal domain"/>
    <property type="match status" value="1"/>
</dbReference>
<dbReference type="SUPFAM" id="SSF55874">
    <property type="entry name" value="ATPase domain of HSP90 chaperone/DNA topoisomerase II/histidine kinase"/>
    <property type="match status" value="1"/>
</dbReference>
<dbReference type="Proteomes" id="UP000291343">
    <property type="component" value="Unassembled WGS sequence"/>
</dbReference>
<evidence type="ECO:0000256" key="1">
    <source>
        <dbReference type="ARBA" id="ARBA00006082"/>
    </source>
</evidence>
<accession>A0A482XSV9</accession>
<dbReference type="InterPro" id="IPR042120">
    <property type="entry name" value="MutL_C_dimsub"/>
</dbReference>
<dbReference type="InterPro" id="IPR014790">
    <property type="entry name" value="MutL_C"/>
</dbReference>
<dbReference type="InterPro" id="IPR014721">
    <property type="entry name" value="Ribsml_uS5_D2-typ_fold_subgr"/>
</dbReference>
<dbReference type="GO" id="GO:0006298">
    <property type="term" value="P:mismatch repair"/>
    <property type="evidence" value="ECO:0007669"/>
    <property type="project" value="InterPro"/>
</dbReference>
<feature type="region of interest" description="Disordered" evidence="4">
    <location>
        <begin position="468"/>
        <end position="517"/>
    </location>
</feature>
<dbReference type="GO" id="GO:0030983">
    <property type="term" value="F:mismatched DNA binding"/>
    <property type="evidence" value="ECO:0007669"/>
    <property type="project" value="InterPro"/>
</dbReference>
<feature type="compositionally biased region" description="Low complexity" evidence="4">
    <location>
        <begin position="1628"/>
        <end position="1638"/>
    </location>
</feature>
<dbReference type="SUPFAM" id="SSF54211">
    <property type="entry name" value="Ribosomal protein S5 domain 2-like"/>
    <property type="match status" value="1"/>
</dbReference>
<dbReference type="InterPro" id="IPR037198">
    <property type="entry name" value="MutL_C_sf"/>
</dbReference>
<dbReference type="GO" id="GO:0005524">
    <property type="term" value="F:ATP binding"/>
    <property type="evidence" value="ECO:0007669"/>
    <property type="project" value="InterPro"/>
</dbReference>
<evidence type="ECO:0000259" key="6">
    <source>
        <dbReference type="SMART" id="SM01340"/>
    </source>
</evidence>
<evidence type="ECO:0000313" key="7">
    <source>
        <dbReference type="EMBL" id="RZF48577.1"/>
    </source>
</evidence>
<reference evidence="7 8" key="1">
    <citation type="journal article" date="2017" name="Gigascience">
        <title>Genome sequence of the small brown planthopper, Laodelphax striatellus.</title>
        <authorList>
            <person name="Zhu J."/>
            <person name="Jiang F."/>
            <person name="Wang X."/>
            <person name="Yang P."/>
            <person name="Bao Y."/>
            <person name="Zhao W."/>
            <person name="Wang W."/>
            <person name="Lu H."/>
            <person name="Wang Q."/>
            <person name="Cui N."/>
            <person name="Li J."/>
            <person name="Chen X."/>
            <person name="Luo L."/>
            <person name="Yu J."/>
            <person name="Kang L."/>
            <person name="Cui F."/>
        </authorList>
    </citation>
    <scope>NUCLEOTIDE SEQUENCE [LARGE SCALE GENOMIC DNA]</scope>
    <source>
        <strain evidence="7">Lst14</strain>
    </source>
</reference>
<feature type="region of interest" description="Disordered" evidence="4">
    <location>
        <begin position="533"/>
        <end position="553"/>
    </location>
</feature>
<proteinExistence type="inferred from homology"/>
<dbReference type="Gene3D" id="3.30.230.10">
    <property type="match status" value="1"/>
</dbReference>
<sequence>MITKLPVELQSAFRTGITITSLPQCVIELVVNSLDANASRIGVRIDLEKYNLQVVDNGCGINRDQLELVGGRYMTSKCSSLADLEGNAKYYGYRGEAVASIKDACEAMVVISKPEGHSSTFSKVMKGGSEINSRVSKAMLNRPGNGTTVAVTNLFYNLPVRRRRMYGAIELEQLRHQMQAIALIHPKVSFTLRDDVTKSVVFNTKRCSDIIENFNQISKLDFSTDSFVEVTHSTHSTFKINGFVCKKTYKSKEHQYIYVNNRLIENRKLYAYFNHKLSKSFYFHATKMKSIGSGFSKNFDFDTFKKSPETSTGGDYAIFIINIMCPYKEYDVTLDPKKHLVEFKDWDEALACLAKSADTFVKHDRLLDNVLVPHLPGDSRENTNRPTILCNTSEKTTRKMSPVAEKAEDAHLGEDERKIYGVHVLKKKEKLKLTSDKKIESTANNENSLIVEGDNGVSTRAEKKFKVVENRKETSDNTPSPCRNMNVSAPKNHGEITDVNGNTDHTPPVGNDKKRHNFPNRRIQAAGRITDNAMNSSNKNVDTVPNDGVTMDTDMKDNYSKSKMCTENVHKENSPLNLGQMCCMKRPLSQGHSEHVLTQCNYDFSSKLRKRMRFGCMETSNYRTILPFVHAEIYETNFKGFKHSLSRLCGDRVRKNNVDHRKIEKNRSKDVIIDSRMEGKQPKEMISSPRKLNEPRQKKIVKFLDEMCQVNLHSKDSGIANVPRDCPRNSKYIRIPEKQVETIDCIGKDFQIDNHQLFKNLDTNYLKLNGGVNAPSKVNNFSTQAFEANKQIHEDYDTMTKDQMVFVNPKISLKSDTDAVKKNSFKESTIEDLFLSKTVFKKRCDPKEKPLLNSFQQKSKNDRMSETYRIKHRMYEFGENVCKAVDCSYNLDNSMKNFRNYSDNVDASGFQKSKLDDSLPDNFGFINCHAPEIVSNDTRHKMDAVHCSCKNVQNEIFDTSMNPITLETIPDICSKNDLITNKTQTVTDESNNNDRTIDDGKNSEKCSCEANEIISFYKLKHHCCRKQVTEKISKIHESKKWSASEVKHLPSHPRPLNLEQECFKQNHLRSPNDENRKFETMNASDNVRNINASDKSFVYIRENSQKTESQTSYEKQNEERNFMDSSCGNDESDCSSITQYNIDHSILNRNEDIKTSQSDSNKNFDNENRQFSFYFKPRISNTLKIFDSYDNSQESSENSHTFQKANNIEIKLSSSLDNIRREFIDEFSPVIGNNCDVSRGNECSDNKKTLSVPNVDECLKRVGTFEKNDFIVSKIENLTSLSPNRSNFFQFDDFNTKRSVTPLKLGRSSCSSGKYDIKEYNNYPCEGKSDNPLIFENSKSYKSFENYEYTCRKRSRKSDAPLKLANIVENMNLVYDNVCSGNDIKNSMDDRLLSKKDHISHEKSETHSIINEINNWKENLNGTEPNMKHSMDDHLLSRTNPISHGGTEIHSIINAIINEKESLKETEPNIKRSVDDHLLSQTNTISHEGSEINSIINAINNEKKNLLETERNLEFVKTSGSSKLKNSKKHSSPQTVSIFHDSLESNHSIGPVINHASPSHTVSIFHDSSEINNNVSPVIDERNKNGIEVNLKTELSNTNETSSGSKPEIVRDCLSSPQTVSIFHENSKNNNVMSSSSSGEKKIEDKFKGTSSETENISSPSAKHDEFSRLFDFDVKYLISKRKVNFKATVPEEKTKYNERIPSKLENDGIQNPTEQNRSDLKCIGEDTNNYFMNATGFTMEYNAEVFGGKSSENEKVLFDEKKKLDRETSKTVNHSLKSNFLDDLAGAYNLQLTPCSTSKAGNVLGVSDSPKEKEADWVEQILPSGLKIFIHKSTGMSSYVDPLVEHPKAFDTFARNPLLPLGMSPILIDPRNCTNEGLPDLTCDQKQNILDAAKEQKISTSKEMEDNLNGKGELVETSMIQFLKNVMNQDKIGMIQLPFQIASNRSLNCMFSIKHLEDAEVIGLLDNRFIVTMINVSSTETKKNVITLFDQHAVDERIRFESLLDGYRNNDGGFLSSDLNPPIVVTVDHNHMNIIKEFVAKFEFIGLKFIVHDDTLTVTSVPKCLLRRAEKESSCQCKELLEQGIKNLLHEQISTLLKTGGGVLSKPVTLTSIIAYEACRGAIKFGDVIPLETAKFLLKKLSQCRVPYQCAHGRPVLAPIIELPS</sequence>
<feature type="compositionally biased region" description="Basic and acidic residues" evidence="4">
    <location>
        <begin position="1639"/>
        <end position="1648"/>
    </location>
</feature>
<comment type="similarity">
    <text evidence="1">Belongs to the DNA mismatch repair MutL/HexB family.</text>
</comment>
<evidence type="ECO:0000256" key="2">
    <source>
        <dbReference type="ARBA" id="ARBA00022763"/>
    </source>
</evidence>
<dbReference type="InterPro" id="IPR013507">
    <property type="entry name" value="DNA_mismatch_S5_2-like"/>
</dbReference>
<organism evidence="7 8">
    <name type="scientific">Laodelphax striatellus</name>
    <name type="common">Small brown planthopper</name>
    <name type="synonym">Delphax striatella</name>
    <dbReference type="NCBI Taxonomy" id="195883"/>
    <lineage>
        <taxon>Eukaryota</taxon>
        <taxon>Metazoa</taxon>
        <taxon>Ecdysozoa</taxon>
        <taxon>Arthropoda</taxon>
        <taxon>Hexapoda</taxon>
        <taxon>Insecta</taxon>
        <taxon>Pterygota</taxon>
        <taxon>Neoptera</taxon>
        <taxon>Paraneoptera</taxon>
        <taxon>Hemiptera</taxon>
        <taxon>Auchenorrhyncha</taxon>
        <taxon>Fulgoroidea</taxon>
        <taxon>Delphacidae</taxon>
        <taxon>Criomorphinae</taxon>
        <taxon>Laodelphax</taxon>
    </lineage>
</organism>
<dbReference type="STRING" id="195883.A0A482XSV9"/>
<comment type="caution">
    <text evidence="7">The sequence shown here is derived from an EMBL/GenBank/DDBJ whole genome shotgun (WGS) entry which is preliminary data.</text>
</comment>
<dbReference type="Gene3D" id="3.30.1370.100">
    <property type="entry name" value="MutL, C-terminal domain, regulatory subdomain"/>
    <property type="match status" value="1"/>
</dbReference>
<feature type="domain" description="MutL C-terminal dimerisation" evidence="5">
    <location>
        <begin position="1962"/>
        <end position="2130"/>
    </location>
</feature>
<dbReference type="InParanoid" id="A0A482XSV9"/>
<dbReference type="Gene3D" id="3.30.1540.20">
    <property type="entry name" value="MutL, C-terminal domain, dimerisation subdomain"/>
    <property type="match status" value="1"/>
</dbReference>
<evidence type="ECO:0000256" key="3">
    <source>
        <dbReference type="SAM" id="Coils"/>
    </source>
</evidence>
<protein>
    <recommendedName>
        <fullName evidence="9">DNA mismatch repair protein S5 domain-containing protein</fullName>
    </recommendedName>
</protein>
<feature type="compositionally biased region" description="Polar residues" evidence="4">
    <location>
        <begin position="1649"/>
        <end position="1661"/>
    </location>
</feature>
<dbReference type="Pfam" id="PF08676">
    <property type="entry name" value="MutL_C"/>
    <property type="match status" value="1"/>
</dbReference>
<dbReference type="SMART" id="SM01340">
    <property type="entry name" value="DNA_mis_repair"/>
    <property type="match status" value="1"/>
</dbReference>
<dbReference type="SMART" id="SM00853">
    <property type="entry name" value="MutL_C"/>
    <property type="match status" value="1"/>
</dbReference>
<dbReference type="GO" id="GO:0140664">
    <property type="term" value="F:ATP-dependent DNA damage sensor activity"/>
    <property type="evidence" value="ECO:0007669"/>
    <property type="project" value="InterPro"/>
</dbReference>
<dbReference type="EMBL" id="QKKF02001779">
    <property type="protein sequence ID" value="RZF48577.1"/>
    <property type="molecule type" value="Genomic_DNA"/>
</dbReference>
<dbReference type="SMR" id="A0A482XSV9"/>
<feature type="compositionally biased region" description="Polar residues" evidence="4">
    <location>
        <begin position="533"/>
        <end position="543"/>
    </location>
</feature>
<dbReference type="InterPro" id="IPR042121">
    <property type="entry name" value="MutL_C_regsub"/>
</dbReference>
<dbReference type="InterPro" id="IPR020568">
    <property type="entry name" value="Ribosomal_Su5_D2-typ_SF"/>
</dbReference>
<feature type="region of interest" description="Disordered" evidence="4">
    <location>
        <begin position="1102"/>
        <end position="1128"/>
    </location>
</feature>
<feature type="compositionally biased region" description="Polar residues" evidence="4">
    <location>
        <begin position="476"/>
        <end position="489"/>
    </location>
</feature>
<feature type="coiled-coil region" evidence="3">
    <location>
        <begin position="1492"/>
        <end position="1519"/>
    </location>
</feature>
<keyword evidence="3" id="KW-0175">Coiled coil</keyword>
<evidence type="ECO:0000313" key="8">
    <source>
        <dbReference type="Proteomes" id="UP000291343"/>
    </source>
</evidence>
<dbReference type="InterPro" id="IPR038973">
    <property type="entry name" value="MutL/Mlh/Pms-like"/>
</dbReference>
<name>A0A482XSV9_LAOST</name>
<feature type="domain" description="DNA mismatch repair protein S5" evidence="6">
    <location>
        <begin position="214"/>
        <end position="362"/>
    </location>
</feature>
<evidence type="ECO:0000256" key="4">
    <source>
        <dbReference type="SAM" id="MobiDB-lite"/>
    </source>
</evidence>
<dbReference type="GO" id="GO:0016887">
    <property type="term" value="F:ATP hydrolysis activity"/>
    <property type="evidence" value="ECO:0007669"/>
    <property type="project" value="InterPro"/>
</dbReference>
<dbReference type="Pfam" id="PF13589">
    <property type="entry name" value="HATPase_c_3"/>
    <property type="match status" value="1"/>
</dbReference>
<evidence type="ECO:0008006" key="9">
    <source>
        <dbReference type="Google" id="ProtNLM"/>
    </source>
</evidence>
<dbReference type="PANTHER" id="PTHR10073:SF47">
    <property type="entry name" value="DNA MISMATCH REPAIR PROTEIN MLH3"/>
    <property type="match status" value="1"/>
</dbReference>
<evidence type="ECO:0000259" key="5">
    <source>
        <dbReference type="SMART" id="SM00853"/>
    </source>
</evidence>
<keyword evidence="2" id="KW-0227">DNA damage</keyword>
<feature type="region of interest" description="Disordered" evidence="4">
    <location>
        <begin position="1628"/>
        <end position="1662"/>
    </location>
</feature>
<dbReference type="SUPFAM" id="SSF118116">
    <property type="entry name" value="DNA mismatch repair protein MutL"/>
    <property type="match status" value="1"/>
</dbReference>
<dbReference type="InterPro" id="IPR036890">
    <property type="entry name" value="HATPase_C_sf"/>
</dbReference>
<dbReference type="GO" id="GO:0032300">
    <property type="term" value="C:mismatch repair complex"/>
    <property type="evidence" value="ECO:0007669"/>
    <property type="project" value="InterPro"/>
</dbReference>
<dbReference type="OrthoDB" id="429932at2759"/>
<dbReference type="PANTHER" id="PTHR10073">
    <property type="entry name" value="DNA MISMATCH REPAIR PROTEIN MLH, PMS, MUTL"/>
    <property type="match status" value="1"/>
</dbReference>